<dbReference type="InterPro" id="IPR006179">
    <property type="entry name" value="5_nucleotidase/apyrase"/>
</dbReference>
<dbReference type="EMBL" id="QGTD01000004">
    <property type="protein sequence ID" value="PWU69901.1"/>
    <property type="molecule type" value="Genomic_DNA"/>
</dbReference>
<feature type="domain" description="Calcineurin-like phosphoesterase" evidence="3">
    <location>
        <begin position="35"/>
        <end position="220"/>
    </location>
</feature>
<feature type="chain" id="PRO_5039762222" evidence="2">
    <location>
        <begin position="26"/>
        <end position="505"/>
    </location>
</feature>
<dbReference type="InterPro" id="IPR029052">
    <property type="entry name" value="Metallo-depent_PP-like"/>
</dbReference>
<dbReference type="Gene3D" id="3.90.780.10">
    <property type="entry name" value="5'-Nucleotidase, C-terminal domain"/>
    <property type="match status" value="1"/>
</dbReference>
<keyword evidence="6" id="KW-1185">Reference proteome</keyword>
<evidence type="ECO:0000313" key="6">
    <source>
        <dbReference type="Proteomes" id="UP000245624"/>
    </source>
</evidence>
<reference evidence="5 6" key="1">
    <citation type="submission" date="2018-05" db="EMBL/GenBank/DDBJ databases">
        <title>Genomic analysis of Gracilibacillus dipsosauri DD1 reveals novel features of a salt-tolerant amylase.</title>
        <authorList>
            <person name="Deutch C.E."/>
            <person name="Yang S."/>
        </authorList>
    </citation>
    <scope>NUCLEOTIDE SEQUENCE [LARGE SCALE GENOMIC DNA]</scope>
    <source>
        <strain evidence="5 6">DD1</strain>
    </source>
</reference>
<evidence type="ECO:0000259" key="3">
    <source>
        <dbReference type="Pfam" id="PF00149"/>
    </source>
</evidence>
<feature type="domain" description="5'-Nucleotidase C-terminal" evidence="4">
    <location>
        <begin position="323"/>
        <end position="464"/>
    </location>
</feature>
<dbReference type="SUPFAM" id="SSF56300">
    <property type="entry name" value="Metallo-dependent phosphatases"/>
    <property type="match status" value="1"/>
</dbReference>
<sequence length="505" mass="55959">MKRRPIILLLFVVMITALLTDDVNAKAESSNRKATILYFNDAHEVSPVVNDYGDRGGVARLKTAIDQVRKKNKHTLVAFGGDLGGGTLFGGVYQGFPMVEAFNRIDIDIANFGQHDFDFGSEVTKDLVKTSAFPWISSNLVDPEGNPFADVATYKIFNKRGIKIGIIGLTDDMNTTTVDDQVKQQDMIQSAKNAIAKMKKAKKVDVIIALTQESLEKDKQLLAAVPEIDAVFTEEKAENQSFIHEWNDRYIFAPEGNIGSIIQLDISKKGKNIRLTPKIIKVDHTVPEDPELKAFAAYYQEKLEKDLGQPIAQVGIPLIYGENHESRYQETNIGNFIADSYRSYFKADIGLMNGGGIRASVPAGKFTLRDAYSILPFRNKVILASVTGETIRTALEHGVSNVENLGGGFLQVSGITYSYDRSNPKGMRVGHILVNNQPLELQKNYTVAMPHYIFNGGDGFTMFDPNKLMVEETNARTDAEVLIEYAKNIGVIHETIEGRITVLVD</sequence>
<dbReference type="GO" id="GO:0016787">
    <property type="term" value="F:hydrolase activity"/>
    <property type="evidence" value="ECO:0007669"/>
    <property type="project" value="UniProtKB-KW"/>
</dbReference>
<evidence type="ECO:0000256" key="1">
    <source>
        <dbReference type="ARBA" id="ARBA00022729"/>
    </source>
</evidence>
<dbReference type="Pfam" id="PF00149">
    <property type="entry name" value="Metallophos"/>
    <property type="match status" value="1"/>
</dbReference>
<proteinExistence type="inferred from homology"/>
<dbReference type="PRINTS" id="PR01607">
    <property type="entry name" value="APYRASEFAMLY"/>
</dbReference>
<name>A0A317L203_9BACI</name>
<dbReference type="Gene3D" id="3.60.21.10">
    <property type="match status" value="1"/>
</dbReference>
<dbReference type="InterPro" id="IPR004843">
    <property type="entry name" value="Calcineurin-like_PHP"/>
</dbReference>
<evidence type="ECO:0000259" key="4">
    <source>
        <dbReference type="Pfam" id="PF02872"/>
    </source>
</evidence>
<dbReference type="AlphaFoldDB" id="A0A317L203"/>
<accession>A0A317L203</accession>
<dbReference type="InterPro" id="IPR008334">
    <property type="entry name" value="5'-Nucleotdase_C"/>
</dbReference>
<keyword evidence="2" id="KW-0378">Hydrolase</keyword>
<dbReference type="GO" id="GO:0000166">
    <property type="term" value="F:nucleotide binding"/>
    <property type="evidence" value="ECO:0007669"/>
    <property type="project" value="UniProtKB-KW"/>
</dbReference>
<dbReference type="PANTHER" id="PTHR11575">
    <property type="entry name" value="5'-NUCLEOTIDASE-RELATED"/>
    <property type="match status" value="1"/>
</dbReference>
<comment type="similarity">
    <text evidence="2">Belongs to the 5'-nucleotidase family.</text>
</comment>
<dbReference type="OrthoDB" id="9775118at2"/>
<dbReference type="Proteomes" id="UP000245624">
    <property type="component" value="Unassembled WGS sequence"/>
</dbReference>
<dbReference type="RefSeq" id="WP_109983287.1">
    <property type="nucleotide sequence ID" value="NZ_QGTD01000004.1"/>
</dbReference>
<dbReference type="PANTHER" id="PTHR11575:SF24">
    <property type="entry name" value="5'-NUCLEOTIDASE"/>
    <property type="match status" value="1"/>
</dbReference>
<evidence type="ECO:0000256" key="2">
    <source>
        <dbReference type="RuleBase" id="RU362119"/>
    </source>
</evidence>
<dbReference type="InterPro" id="IPR036907">
    <property type="entry name" value="5'-Nucleotdase_C_sf"/>
</dbReference>
<organism evidence="5 6">
    <name type="scientific">Gracilibacillus dipsosauri</name>
    <dbReference type="NCBI Taxonomy" id="178340"/>
    <lineage>
        <taxon>Bacteria</taxon>
        <taxon>Bacillati</taxon>
        <taxon>Bacillota</taxon>
        <taxon>Bacilli</taxon>
        <taxon>Bacillales</taxon>
        <taxon>Bacillaceae</taxon>
        <taxon>Gracilibacillus</taxon>
    </lineage>
</organism>
<dbReference type="GO" id="GO:0009166">
    <property type="term" value="P:nucleotide catabolic process"/>
    <property type="evidence" value="ECO:0007669"/>
    <property type="project" value="InterPro"/>
</dbReference>
<gene>
    <name evidence="5" type="ORF">DLJ74_02940</name>
</gene>
<dbReference type="SUPFAM" id="SSF55816">
    <property type="entry name" value="5'-nucleotidase (syn. UDP-sugar hydrolase), C-terminal domain"/>
    <property type="match status" value="1"/>
</dbReference>
<protein>
    <submittedName>
        <fullName evidence="5">Uncharacterized protein</fullName>
    </submittedName>
</protein>
<dbReference type="Pfam" id="PF02872">
    <property type="entry name" value="5_nucleotid_C"/>
    <property type="match status" value="1"/>
</dbReference>
<feature type="signal peptide" evidence="2">
    <location>
        <begin position="1"/>
        <end position="25"/>
    </location>
</feature>
<keyword evidence="2" id="KW-0547">Nucleotide-binding</keyword>
<comment type="caution">
    <text evidence="5">The sequence shown here is derived from an EMBL/GenBank/DDBJ whole genome shotgun (WGS) entry which is preliminary data.</text>
</comment>
<evidence type="ECO:0000313" key="5">
    <source>
        <dbReference type="EMBL" id="PWU69901.1"/>
    </source>
</evidence>
<keyword evidence="1 2" id="KW-0732">Signal</keyword>